<gene>
    <name evidence="2" type="ORF">VNO78_27508</name>
</gene>
<organism evidence="2 3">
    <name type="scientific">Psophocarpus tetragonolobus</name>
    <name type="common">Winged bean</name>
    <name type="synonym">Dolichos tetragonolobus</name>
    <dbReference type="NCBI Taxonomy" id="3891"/>
    <lineage>
        <taxon>Eukaryota</taxon>
        <taxon>Viridiplantae</taxon>
        <taxon>Streptophyta</taxon>
        <taxon>Embryophyta</taxon>
        <taxon>Tracheophyta</taxon>
        <taxon>Spermatophyta</taxon>
        <taxon>Magnoliopsida</taxon>
        <taxon>eudicotyledons</taxon>
        <taxon>Gunneridae</taxon>
        <taxon>Pentapetalae</taxon>
        <taxon>rosids</taxon>
        <taxon>fabids</taxon>
        <taxon>Fabales</taxon>
        <taxon>Fabaceae</taxon>
        <taxon>Papilionoideae</taxon>
        <taxon>50 kb inversion clade</taxon>
        <taxon>NPAAA clade</taxon>
        <taxon>indigoferoid/millettioid clade</taxon>
        <taxon>Phaseoleae</taxon>
        <taxon>Psophocarpus</taxon>
    </lineage>
</organism>
<name>A0AAN9S183_PSOTE</name>
<evidence type="ECO:0000256" key="1">
    <source>
        <dbReference type="SAM" id="Phobius"/>
    </source>
</evidence>
<dbReference type="AlphaFoldDB" id="A0AAN9S183"/>
<keyword evidence="1" id="KW-1133">Transmembrane helix</keyword>
<keyword evidence="1" id="KW-0472">Membrane</keyword>
<proteinExistence type="predicted"/>
<dbReference type="EMBL" id="JAYMYS010000007">
    <property type="protein sequence ID" value="KAK7387036.1"/>
    <property type="molecule type" value="Genomic_DNA"/>
</dbReference>
<keyword evidence="3" id="KW-1185">Reference proteome</keyword>
<evidence type="ECO:0000313" key="3">
    <source>
        <dbReference type="Proteomes" id="UP001386955"/>
    </source>
</evidence>
<dbReference type="Proteomes" id="UP001386955">
    <property type="component" value="Unassembled WGS sequence"/>
</dbReference>
<protein>
    <submittedName>
        <fullName evidence="2">Uncharacterized protein</fullName>
    </submittedName>
</protein>
<feature type="transmembrane region" description="Helical" evidence="1">
    <location>
        <begin position="68"/>
        <end position="91"/>
    </location>
</feature>
<comment type="caution">
    <text evidence="2">The sequence shown here is derived from an EMBL/GenBank/DDBJ whole genome shotgun (WGS) entry which is preliminary data.</text>
</comment>
<keyword evidence="1" id="KW-0812">Transmembrane</keyword>
<evidence type="ECO:0000313" key="2">
    <source>
        <dbReference type="EMBL" id="KAK7387036.1"/>
    </source>
</evidence>
<sequence>MGFLREEDKSPCSLKARLFCHANAILGANLECSTELIREKISCSSLFWSGTWLTKKISVLALQLYAVVFWHLMWSMTSILVQLITISDIAVEGIMQQKLLKITMLKCPNRIY</sequence>
<reference evidence="2 3" key="1">
    <citation type="submission" date="2024-01" db="EMBL/GenBank/DDBJ databases">
        <title>The genomes of 5 underutilized Papilionoideae crops provide insights into root nodulation and disease resistanc.</title>
        <authorList>
            <person name="Jiang F."/>
        </authorList>
    </citation>
    <scope>NUCLEOTIDE SEQUENCE [LARGE SCALE GENOMIC DNA]</scope>
    <source>
        <strain evidence="2">DUOXIRENSHENG_FW03</strain>
        <tissue evidence="2">Leaves</tissue>
    </source>
</reference>
<accession>A0AAN9S183</accession>